<evidence type="ECO:0000313" key="6">
    <source>
        <dbReference type="Proteomes" id="UP001310692"/>
    </source>
</evidence>
<dbReference type="PANTHER" id="PTHR45586:SF1">
    <property type="entry name" value="LIPOPOLYSACCHARIDE ASSEMBLY PROTEIN B"/>
    <property type="match status" value="1"/>
</dbReference>
<feature type="domain" description="Bacteriophage N4 adsorption protein A C-terminal" evidence="4">
    <location>
        <begin position="406"/>
        <end position="565"/>
    </location>
</feature>
<dbReference type="EMBL" id="JAZDRO010000004">
    <property type="protein sequence ID" value="MEE2567095.1"/>
    <property type="molecule type" value="Genomic_DNA"/>
</dbReference>
<protein>
    <submittedName>
        <fullName evidence="5">Tetratricopeptide repeat protein</fullName>
    </submittedName>
</protein>
<evidence type="ECO:0000313" key="5">
    <source>
        <dbReference type="EMBL" id="MEE2567095.1"/>
    </source>
</evidence>
<keyword evidence="2 3" id="KW-0802">TPR repeat</keyword>
<organism evidence="5 6">
    <name type="scientific">Hyphobacterium marinum</name>
    <dbReference type="NCBI Taxonomy" id="3116574"/>
    <lineage>
        <taxon>Bacteria</taxon>
        <taxon>Pseudomonadati</taxon>
        <taxon>Pseudomonadota</taxon>
        <taxon>Alphaproteobacteria</taxon>
        <taxon>Maricaulales</taxon>
        <taxon>Maricaulaceae</taxon>
        <taxon>Hyphobacterium</taxon>
    </lineage>
</organism>
<dbReference type="Gene3D" id="1.25.40.10">
    <property type="entry name" value="Tetratricopeptide repeat domain"/>
    <property type="match status" value="1"/>
</dbReference>
<dbReference type="Proteomes" id="UP001310692">
    <property type="component" value="Unassembled WGS sequence"/>
</dbReference>
<keyword evidence="1" id="KW-0677">Repeat</keyword>
<dbReference type="SMART" id="SM00028">
    <property type="entry name" value="TPR"/>
    <property type="match status" value="3"/>
</dbReference>
<dbReference type="Pfam" id="PF13283">
    <property type="entry name" value="NfrA_C"/>
    <property type="match status" value="1"/>
</dbReference>
<comment type="caution">
    <text evidence="5">The sequence shown here is derived from an EMBL/GenBank/DDBJ whole genome shotgun (WGS) entry which is preliminary data.</text>
</comment>
<accession>A0ABU7LZZ4</accession>
<dbReference type="InterPro" id="IPR019734">
    <property type="entry name" value="TPR_rpt"/>
</dbReference>
<evidence type="ECO:0000256" key="1">
    <source>
        <dbReference type="ARBA" id="ARBA00022737"/>
    </source>
</evidence>
<dbReference type="PANTHER" id="PTHR45586">
    <property type="entry name" value="TPR REPEAT-CONTAINING PROTEIN PA4667"/>
    <property type="match status" value="1"/>
</dbReference>
<name>A0ABU7LZZ4_9PROT</name>
<dbReference type="InterPro" id="IPR011990">
    <property type="entry name" value="TPR-like_helical_dom_sf"/>
</dbReference>
<evidence type="ECO:0000256" key="3">
    <source>
        <dbReference type="PROSITE-ProRule" id="PRU00339"/>
    </source>
</evidence>
<sequence>MLHSKPMTAPKSLIRTRRNLLASVTFASLTILAVSAGASPQDGEIASARMTAQSAVQSGDCVEAYEIYARVAVQGGRALDFVAAGECAVRLGRPADAAHAFWNAAERIDQLDDAQALYVLRSLAYQAEAAGQLPRSRMAWDRVANRSGESGDRVMAARAARLDGRGGAAGAQLNRVNAADLSGAALATYYEEMARSLAEQQPSAAAMYFERAIAVEDAAYRQFELALLLDRAGRGADAARAFETALAREPDNVDILLSAGYSARRNGRNEDAARYFERAMALDPDREGLAEDLGYALKDADDEAGAASAFRLAVDRLLDDPSADPGQTYRLRREIEELEDNRYAYAFLSYRDTGAGNGPNLPELGPVESQIGGEFGWRPDALNGQGTGVTLYGRGYASLGGRDFSLDEDSLQLGVGARWKPFAQQDINLSVERLIAGGDLARDAWLLRASAGWSDGLDWNPAEDSWNYTALYGDLAYIPDDPEYFSAYASVRQGRRFRTGDGWAVTPYVVGVAQYSEDGFANRDRFEAGAGVAVSRWLDQDRYRAYRQRIDFELEYRFGLGDDDEDAAIARVIWNF</sequence>
<dbReference type="Pfam" id="PF13432">
    <property type="entry name" value="TPR_16"/>
    <property type="match status" value="1"/>
</dbReference>
<dbReference type="InterPro" id="IPR051012">
    <property type="entry name" value="CellSynth/LPSAsmb/PSIAsmb"/>
</dbReference>
<dbReference type="RefSeq" id="WP_330196655.1">
    <property type="nucleotide sequence ID" value="NZ_JAZDRO010000004.1"/>
</dbReference>
<dbReference type="PROSITE" id="PS50005">
    <property type="entry name" value="TPR"/>
    <property type="match status" value="1"/>
</dbReference>
<gene>
    <name evidence="5" type="ORF">V0U35_10445</name>
</gene>
<dbReference type="InterPro" id="IPR025137">
    <property type="entry name" value="NfrA_C"/>
</dbReference>
<evidence type="ECO:0000259" key="4">
    <source>
        <dbReference type="Pfam" id="PF13283"/>
    </source>
</evidence>
<feature type="repeat" description="TPR" evidence="3">
    <location>
        <begin position="253"/>
        <end position="286"/>
    </location>
</feature>
<keyword evidence="6" id="KW-1185">Reference proteome</keyword>
<proteinExistence type="predicted"/>
<dbReference type="SUPFAM" id="SSF48452">
    <property type="entry name" value="TPR-like"/>
    <property type="match status" value="1"/>
</dbReference>
<evidence type="ECO:0000256" key="2">
    <source>
        <dbReference type="ARBA" id="ARBA00022803"/>
    </source>
</evidence>
<reference evidence="5 6" key="1">
    <citation type="submission" date="2024-01" db="EMBL/GenBank/DDBJ databases">
        <title>Hyphobacterium bacterium isolated from marine sediment.</title>
        <authorList>
            <person name="Zhao S."/>
        </authorList>
    </citation>
    <scope>NUCLEOTIDE SEQUENCE [LARGE SCALE GENOMIC DNA]</scope>
    <source>
        <strain evidence="5 6">Y60-23</strain>
    </source>
</reference>